<feature type="domain" description="ACT" evidence="10">
    <location>
        <begin position="299"/>
        <end position="366"/>
    </location>
</feature>
<dbReference type="GO" id="GO:0070403">
    <property type="term" value="F:NAD+ binding"/>
    <property type="evidence" value="ECO:0007669"/>
    <property type="project" value="InterPro"/>
</dbReference>
<dbReference type="InterPro" id="IPR046825">
    <property type="entry name" value="PDH_C"/>
</dbReference>
<comment type="catalytic activity">
    <reaction evidence="7">
        <text>prephenate + NAD(+) = 3-(4-hydroxyphenyl)pyruvate + CO2 + NADH</text>
        <dbReference type="Rhea" id="RHEA:13869"/>
        <dbReference type="ChEBI" id="CHEBI:16526"/>
        <dbReference type="ChEBI" id="CHEBI:29934"/>
        <dbReference type="ChEBI" id="CHEBI:36242"/>
        <dbReference type="ChEBI" id="CHEBI:57540"/>
        <dbReference type="ChEBI" id="CHEBI:57945"/>
        <dbReference type="EC" id="1.3.1.12"/>
    </reaction>
</comment>
<dbReference type="InterPro" id="IPR036291">
    <property type="entry name" value="NAD(P)-bd_dom_sf"/>
</dbReference>
<dbReference type="Gene3D" id="3.30.70.260">
    <property type="match status" value="1"/>
</dbReference>
<dbReference type="SUPFAM" id="SSF48179">
    <property type="entry name" value="6-phosphogluconate dehydrogenase C-terminal domain-like"/>
    <property type="match status" value="1"/>
</dbReference>
<dbReference type="Pfam" id="PF02153">
    <property type="entry name" value="PDH_N"/>
    <property type="match status" value="1"/>
</dbReference>
<dbReference type="EMBL" id="CAFBNB010000079">
    <property type="protein sequence ID" value="CAB4927368.1"/>
    <property type="molecule type" value="Genomic_DNA"/>
</dbReference>
<evidence type="ECO:0000313" key="11">
    <source>
        <dbReference type="EMBL" id="CAB4927368.1"/>
    </source>
</evidence>
<dbReference type="Pfam" id="PF20463">
    <property type="entry name" value="PDH_C"/>
    <property type="match status" value="1"/>
</dbReference>
<evidence type="ECO:0000256" key="3">
    <source>
        <dbReference type="ARBA" id="ARBA00016891"/>
    </source>
</evidence>
<gene>
    <name evidence="11" type="ORF">UFOPK3720_00547</name>
</gene>
<keyword evidence="8" id="KW-1133">Transmembrane helix</keyword>
<evidence type="ECO:0000256" key="5">
    <source>
        <dbReference type="ARBA" id="ARBA00023002"/>
    </source>
</evidence>
<proteinExistence type="predicted"/>
<keyword evidence="5" id="KW-0560">Oxidoreductase</keyword>
<keyword evidence="4" id="KW-0028">Amino-acid biosynthesis</keyword>
<dbReference type="InterPro" id="IPR046826">
    <property type="entry name" value="PDH_N"/>
</dbReference>
<comment type="pathway">
    <text evidence="1">Amino-acid biosynthesis; L-tyrosine biosynthesis; (4-hydroxyphenyl)pyruvate from prephenate (NAD(+) route): step 1/1.</text>
</comment>
<dbReference type="PROSITE" id="PS51671">
    <property type="entry name" value="ACT"/>
    <property type="match status" value="1"/>
</dbReference>
<dbReference type="GO" id="GO:0004665">
    <property type="term" value="F:prephenate dehydrogenase (NADP+) activity"/>
    <property type="evidence" value="ECO:0007669"/>
    <property type="project" value="InterPro"/>
</dbReference>
<dbReference type="UniPathway" id="UPA00122">
    <property type="reaction ID" value="UER00961"/>
</dbReference>
<dbReference type="EC" id="1.3.1.12" evidence="2"/>
<keyword evidence="8" id="KW-0472">Membrane</keyword>
<evidence type="ECO:0000256" key="6">
    <source>
        <dbReference type="ARBA" id="ARBA00023027"/>
    </source>
</evidence>
<name>A0A6J7I8L0_9ZZZZ</name>
<evidence type="ECO:0000256" key="8">
    <source>
        <dbReference type="SAM" id="Phobius"/>
    </source>
</evidence>
<dbReference type="PANTHER" id="PTHR21363:SF0">
    <property type="entry name" value="PREPHENATE DEHYDROGENASE [NADP(+)]"/>
    <property type="match status" value="1"/>
</dbReference>
<dbReference type="PANTHER" id="PTHR21363">
    <property type="entry name" value="PREPHENATE DEHYDROGENASE"/>
    <property type="match status" value="1"/>
</dbReference>
<dbReference type="Gene3D" id="1.10.3660.10">
    <property type="entry name" value="6-phosphogluconate dehydrogenase C-terminal like domain"/>
    <property type="match status" value="1"/>
</dbReference>
<dbReference type="InterPro" id="IPR050812">
    <property type="entry name" value="Preph/Arog_dehydrog"/>
</dbReference>
<feature type="transmembrane region" description="Helical" evidence="8">
    <location>
        <begin position="6"/>
        <end position="29"/>
    </location>
</feature>
<dbReference type="NCBIfam" id="NF005111">
    <property type="entry name" value="PRK06545.2-3"/>
    <property type="match status" value="1"/>
</dbReference>
<reference evidence="11" key="1">
    <citation type="submission" date="2020-05" db="EMBL/GenBank/DDBJ databases">
        <authorList>
            <person name="Chiriac C."/>
            <person name="Salcher M."/>
            <person name="Ghai R."/>
            <person name="Kavagutti S V."/>
        </authorList>
    </citation>
    <scope>NUCLEOTIDE SEQUENCE</scope>
</reference>
<evidence type="ECO:0000256" key="4">
    <source>
        <dbReference type="ARBA" id="ARBA00022498"/>
    </source>
</evidence>
<feature type="domain" description="Prephenate/arogenate dehydrogenase" evidence="9">
    <location>
        <begin position="11"/>
        <end position="291"/>
    </location>
</feature>
<keyword evidence="6" id="KW-0520">NAD</keyword>
<keyword evidence="4" id="KW-0057">Aromatic amino acid biosynthesis</keyword>
<evidence type="ECO:0000256" key="2">
    <source>
        <dbReference type="ARBA" id="ARBA00012068"/>
    </source>
</evidence>
<keyword evidence="8" id="KW-0812">Transmembrane</keyword>
<dbReference type="PROSITE" id="PS51176">
    <property type="entry name" value="PDH_ADH"/>
    <property type="match status" value="1"/>
</dbReference>
<accession>A0A6J7I8L0</accession>
<dbReference type="NCBIfam" id="NF005112">
    <property type="entry name" value="PRK06545.2-4"/>
    <property type="match status" value="1"/>
</dbReference>
<dbReference type="InterPro" id="IPR008927">
    <property type="entry name" value="6-PGluconate_DH-like_C_sf"/>
</dbReference>
<organism evidence="11">
    <name type="scientific">freshwater metagenome</name>
    <dbReference type="NCBI Taxonomy" id="449393"/>
    <lineage>
        <taxon>unclassified sequences</taxon>
        <taxon>metagenomes</taxon>
        <taxon>ecological metagenomes</taxon>
    </lineage>
</organism>
<dbReference type="InterPro" id="IPR003099">
    <property type="entry name" value="Prephen_DH"/>
</dbReference>
<keyword evidence="4" id="KW-0827">Tyrosine biosynthesis</keyword>
<evidence type="ECO:0000256" key="1">
    <source>
        <dbReference type="ARBA" id="ARBA00005067"/>
    </source>
</evidence>
<dbReference type="AlphaFoldDB" id="A0A6J7I8L0"/>
<dbReference type="GO" id="GO:0008977">
    <property type="term" value="F:prephenate dehydrogenase (NAD+) activity"/>
    <property type="evidence" value="ECO:0007669"/>
    <property type="project" value="UniProtKB-EC"/>
</dbReference>
<sequence>MNEGRSVAVIGPVLVIGTGLIGTSIALALRRAGVDVLLEDLDPAQAQVAARMGAGELAGKGDDPSVVVVAVPPRHAAEVLARASAAFPRATITDVTSVKAKVLSDARAMGADPTRLIGGHPMAGREVSGAAAARPDLLDDRLWILTPTDVTGPEHQRAAHRLATTCGAYPVEMTAPEHDRAVALVSHAPQLLSSVLAGQLVSADAAHVQVAGQGLRDMTRIAGSESSLWTDILAVNAEPVAEVLDGLIADLQRAARALRAVAGGDPGSVSVVTAELERGAVGRGRIPGKHGAEPSAYGGVAVMLADRPGELGRLFSAVGETTVNLEDIRIEHVLGRQSGLVELSVHPDAVAALEAALRSRGFDVRG</sequence>
<dbReference type="GO" id="GO:0006571">
    <property type="term" value="P:tyrosine biosynthetic process"/>
    <property type="evidence" value="ECO:0007669"/>
    <property type="project" value="UniProtKB-UniPathway"/>
</dbReference>
<evidence type="ECO:0000259" key="9">
    <source>
        <dbReference type="PROSITE" id="PS51176"/>
    </source>
</evidence>
<evidence type="ECO:0000259" key="10">
    <source>
        <dbReference type="PROSITE" id="PS51671"/>
    </source>
</evidence>
<evidence type="ECO:0000256" key="7">
    <source>
        <dbReference type="ARBA" id="ARBA00049260"/>
    </source>
</evidence>
<protein>
    <recommendedName>
        <fullName evidence="3">Prephenate dehydrogenase</fullName>
        <ecNumber evidence="2">1.3.1.12</ecNumber>
    </recommendedName>
</protein>
<dbReference type="SUPFAM" id="SSF51735">
    <property type="entry name" value="NAD(P)-binding Rossmann-fold domains"/>
    <property type="match status" value="1"/>
</dbReference>
<dbReference type="InterPro" id="IPR002912">
    <property type="entry name" value="ACT_dom"/>
</dbReference>
<dbReference type="Gene3D" id="3.40.50.720">
    <property type="entry name" value="NAD(P)-binding Rossmann-like Domain"/>
    <property type="match status" value="1"/>
</dbReference>